<dbReference type="Proteomes" id="UP000813462">
    <property type="component" value="Unassembled WGS sequence"/>
</dbReference>
<evidence type="ECO:0000313" key="1">
    <source>
        <dbReference type="EMBL" id="KAH7533273.1"/>
    </source>
</evidence>
<reference evidence="1" key="1">
    <citation type="journal article" date="2021" name="Front. Plant Sci.">
        <title>Chromosome-Scale Genome Assembly for Chinese Sour Jujube and Insights Into Its Genome Evolution and Domestication Signature.</title>
        <authorList>
            <person name="Shen L.-Y."/>
            <person name="Luo H."/>
            <person name="Wang X.-L."/>
            <person name="Wang X.-M."/>
            <person name="Qiu X.-J."/>
            <person name="Liu H."/>
            <person name="Zhou S.-S."/>
            <person name="Jia K.-H."/>
            <person name="Nie S."/>
            <person name="Bao Y.-T."/>
            <person name="Zhang R.-G."/>
            <person name="Yun Q.-Z."/>
            <person name="Chai Y.-H."/>
            <person name="Lu J.-Y."/>
            <person name="Li Y."/>
            <person name="Zhao S.-W."/>
            <person name="Mao J.-F."/>
            <person name="Jia S.-G."/>
            <person name="Mao Y.-M."/>
        </authorList>
    </citation>
    <scope>NUCLEOTIDE SEQUENCE</scope>
    <source>
        <strain evidence="1">AT0</strain>
        <tissue evidence="1">Leaf</tissue>
    </source>
</reference>
<comment type="caution">
    <text evidence="1">The sequence shown here is derived from an EMBL/GenBank/DDBJ whole genome shotgun (WGS) entry which is preliminary data.</text>
</comment>
<dbReference type="EMBL" id="JAEACU010000004">
    <property type="protein sequence ID" value="KAH7533273.1"/>
    <property type="molecule type" value="Genomic_DNA"/>
</dbReference>
<proteinExistence type="predicted"/>
<gene>
    <name evidence="1" type="ORF">FEM48_Zijuj04G0113100</name>
</gene>
<protein>
    <submittedName>
        <fullName evidence="1">Uncharacterized protein</fullName>
    </submittedName>
</protein>
<name>A0A978VJK4_ZIZJJ</name>
<dbReference type="AlphaFoldDB" id="A0A978VJK4"/>
<organism evidence="1 2">
    <name type="scientific">Ziziphus jujuba var. spinosa</name>
    <dbReference type="NCBI Taxonomy" id="714518"/>
    <lineage>
        <taxon>Eukaryota</taxon>
        <taxon>Viridiplantae</taxon>
        <taxon>Streptophyta</taxon>
        <taxon>Embryophyta</taxon>
        <taxon>Tracheophyta</taxon>
        <taxon>Spermatophyta</taxon>
        <taxon>Magnoliopsida</taxon>
        <taxon>eudicotyledons</taxon>
        <taxon>Gunneridae</taxon>
        <taxon>Pentapetalae</taxon>
        <taxon>rosids</taxon>
        <taxon>fabids</taxon>
        <taxon>Rosales</taxon>
        <taxon>Rhamnaceae</taxon>
        <taxon>Paliureae</taxon>
        <taxon>Ziziphus</taxon>
    </lineage>
</organism>
<accession>A0A978VJK4</accession>
<sequence length="149" mass="17242">MVLLLVEHLEISHYWEWKLTDQRMDKLVFGLPLLKRSTIDSSLKKISIHSNCLKYFFLESWFGIEAALSTPNLVWLHFVCDPQSIISADASNLLEASLSLSKSFVKKYLALVYLLSNMKFLEQDDIDYSHTRGSHISRKNKKEVSSFLT</sequence>
<evidence type="ECO:0000313" key="2">
    <source>
        <dbReference type="Proteomes" id="UP000813462"/>
    </source>
</evidence>